<feature type="binding site" evidence="11">
    <location>
        <position position="388"/>
    </location>
    <ligand>
        <name>Fe cation</name>
        <dbReference type="ChEBI" id="CHEBI:24875"/>
    </ligand>
</feature>
<evidence type="ECO:0000256" key="8">
    <source>
        <dbReference type="ARBA" id="ARBA00023232"/>
    </source>
</evidence>
<organism evidence="14 15">
    <name type="scientific">Paracoccus jeotgali</name>
    <dbReference type="NCBI Taxonomy" id="2065379"/>
    <lineage>
        <taxon>Bacteria</taxon>
        <taxon>Pseudomonadati</taxon>
        <taxon>Pseudomonadota</taxon>
        <taxon>Alphaproteobacteria</taxon>
        <taxon>Rhodobacterales</taxon>
        <taxon>Paracoccaceae</taxon>
        <taxon>Paracoccus</taxon>
    </lineage>
</organism>
<evidence type="ECO:0000259" key="13">
    <source>
        <dbReference type="Pfam" id="PF20510"/>
    </source>
</evidence>
<dbReference type="GO" id="GO:0006572">
    <property type="term" value="P:L-tyrosine catabolic process"/>
    <property type="evidence" value="ECO:0007669"/>
    <property type="project" value="UniProtKB-UniRule"/>
</dbReference>
<dbReference type="EMBL" id="CP025583">
    <property type="protein sequence ID" value="AUM73966.1"/>
    <property type="molecule type" value="Genomic_DNA"/>
</dbReference>
<dbReference type="GO" id="GO:0004411">
    <property type="term" value="F:homogentisate 1,2-dioxygenase activity"/>
    <property type="evidence" value="ECO:0007669"/>
    <property type="project" value="UniProtKB-UniRule"/>
</dbReference>
<dbReference type="NCBIfam" id="TIGR01015">
    <property type="entry name" value="hmgA"/>
    <property type="match status" value="1"/>
</dbReference>
<evidence type="ECO:0000313" key="15">
    <source>
        <dbReference type="Proteomes" id="UP000234882"/>
    </source>
</evidence>
<name>A0A2K9MG13_9RHOB</name>
<dbReference type="GO" id="GO:0006559">
    <property type="term" value="P:L-phenylalanine catabolic process"/>
    <property type="evidence" value="ECO:0007669"/>
    <property type="project" value="UniProtKB-UniRule"/>
</dbReference>
<gene>
    <name evidence="14" type="ORF">CYR75_06450</name>
</gene>
<keyword evidence="15" id="KW-1185">Reference proteome</keyword>
<dbReference type="InterPro" id="IPR014710">
    <property type="entry name" value="RmlC-like_jellyroll"/>
</dbReference>
<feature type="domain" description="Homogentisate 1,2-dioxygenase C-terminal" evidence="12">
    <location>
        <begin position="298"/>
        <end position="449"/>
    </location>
</feature>
<dbReference type="InterPro" id="IPR011051">
    <property type="entry name" value="RmlC_Cupin_sf"/>
</dbReference>
<dbReference type="OrthoDB" id="9811253at2"/>
<feature type="domain" description="Homogentisate 1,2-dioxygenase N-terminal" evidence="13">
    <location>
        <begin position="25"/>
        <end position="296"/>
    </location>
</feature>
<feature type="binding site" evidence="11">
    <location>
        <position position="358"/>
    </location>
    <ligand>
        <name>Fe cation</name>
        <dbReference type="ChEBI" id="CHEBI:24875"/>
    </ligand>
</feature>
<dbReference type="Gene3D" id="2.60.120.10">
    <property type="entry name" value="Jelly Rolls"/>
    <property type="match status" value="1"/>
</dbReference>
<dbReference type="AlphaFoldDB" id="A0A2K9MG13"/>
<dbReference type="EC" id="1.13.11.5" evidence="9"/>
<protein>
    <recommendedName>
        <fullName evidence="9">Homogentisate 1,2-dioxygenase</fullName>
        <ecNumber evidence="9">1.13.11.5</ecNumber>
    </recommendedName>
</protein>
<dbReference type="GO" id="GO:0005737">
    <property type="term" value="C:cytoplasm"/>
    <property type="evidence" value="ECO:0007669"/>
    <property type="project" value="TreeGrafter"/>
</dbReference>
<keyword evidence="7 11" id="KW-0408">Iron</keyword>
<comment type="cofactor">
    <cofactor evidence="1 11">
        <name>Fe cation</name>
        <dbReference type="ChEBI" id="CHEBI:24875"/>
    </cofactor>
</comment>
<dbReference type="CDD" id="cd07000">
    <property type="entry name" value="cupin_HGO_N"/>
    <property type="match status" value="1"/>
</dbReference>
<evidence type="ECO:0000259" key="12">
    <source>
        <dbReference type="Pfam" id="PF04209"/>
    </source>
</evidence>
<dbReference type="InterPro" id="IPR005708">
    <property type="entry name" value="Homogentis_dOase"/>
</dbReference>
<dbReference type="KEGG" id="paru:CYR75_06450"/>
<keyword evidence="4" id="KW-0828">Tyrosine catabolism</keyword>
<evidence type="ECO:0000256" key="9">
    <source>
        <dbReference type="NCBIfam" id="TIGR01015"/>
    </source>
</evidence>
<reference evidence="15" key="1">
    <citation type="submission" date="2017-12" db="EMBL/GenBank/DDBJ databases">
        <title>Genomic analysis of Paracoccus sp. CBA4604.</title>
        <authorList>
            <person name="Roh S.W."/>
            <person name="Kim J.Y."/>
            <person name="Kim J.S."/>
        </authorList>
    </citation>
    <scope>NUCLEOTIDE SEQUENCE [LARGE SCALE GENOMIC DNA]</scope>
    <source>
        <strain evidence="15">CBA4604</strain>
    </source>
</reference>
<dbReference type="Pfam" id="PF20510">
    <property type="entry name" value="HgmA_N"/>
    <property type="match status" value="1"/>
</dbReference>
<evidence type="ECO:0000256" key="5">
    <source>
        <dbReference type="ARBA" id="ARBA00022964"/>
    </source>
</evidence>
<feature type="binding site" evidence="11">
    <location>
        <position position="367"/>
    </location>
    <ligand>
        <name>homogentisate</name>
        <dbReference type="ChEBI" id="CHEBI:16169"/>
    </ligand>
</feature>
<keyword evidence="5 14" id="KW-0223">Dioxygenase</keyword>
<dbReference type="PANTHER" id="PTHR11056:SF0">
    <property type="entry name" value="HOMOGENTISATE 1,2-DIOXYGENASE"/>
    <property type="match status" value="1"/>
</dbReference>
<evidence type="ECO:0000256" key="6">
    <source>
        <dbReference type="ARBA" id="ARBA00023002"/>
    </source>
</evidence>
<evidence type="ECO:0000313" key="14">
    <source>
        <dbReference type="EMBL" id="AUM73966.1"/>
    </source>
</evidence>
<dbReference type="Proteomes" id="UP000234882">
    <property type="component" value="Chromosome"/>
</dbReference>
<dbReference type="FunFam" id="2.60.120.10:FF:000034">
    <property type="entry name" value="Homogentisate 1,2-dioxygenase"/>
    <property type="match status" value="1"/>
</dbReference>
<evidence type="ECO:0000256" key="10">
    <source>
        <dbReference type="PIRSR" id="PIRSR605708-1"/>
    </source>
</evidence>
<dbReference type="SUPFAM" id="SSF51182">
    <property type="entry name" value="RmlC-like cupins"/>
    <property type="match status" value="1"/>
</dbReference>
<dbReference type="InterPro" id="IPR046452">
    <property type="entry name" value="HgmA_N"/>
</dbReference>
<evidence type="ECO:0000256" key="7">
    <source>
        <dbReference type="ARBA" id="ARBA00023004"/>
    </source>
</evidence>
<accession>A0A2K9MG13</accession>
<dbReference type="GO" id="GO:0046872">
    <property type="term" value="F:metal ion binding"/>
    <property type="evidence" value="ECO:0007669"/>
    <property type="project" value="UniProtKB-KW"/>
</dbReference>
<dbReference type="RefSeq" id="WP_101499317.1">
    <property type="nucleotide sequence ID" value="NZ_CP025583.1"/>
</dbReference>
<evidence type="ECO:0000256" key="1">
    <source>
        <dbReference type="ARBA" id="ARBA00001962"/>
    </source>
</evidence>
<proteinExistence type="inferred from homology"/>
<keyword evidence="6" id="KW-0560">Oxidoreductase</keyword>
<evidence type="ECO:0000256" key="2">
    <source>
        <dbReference type="ARBA" id="ARBA00007757"/>
    </source>
</evidence>
<keyword evidence="8" id="KW-0585">Phenylalanine catabolism</keyword>
<feature type="binding site" evidence="11">
    <location>
        <position position="388"/>
    </location>
    <ligand>
        <name>homogentisate</name>
        <dbReference type="ChEBI" id="CHEBI:16169"/>
    </ligand>
</feature>
<dbReference type="PANTHER" id="PTHR11056">
    <property type="entry name" value="HOMOGENTISATE 1,2-DIOXYGENASE"/>
    <property type="match status" value="1"/>
</dbReference>
<comment type="similarity">
    <text evidence="2">Belongs to the homogentisate dioxygenase family.</text>
</comment>
<sequence>MTIDALPKGMIRAATLNGTEAHQGYMPGFGNDFETEALPGALPQGQNSPQKCPYGLYAEQLSGTAFTAPRGQNERTWCYRIRPSVKHVGRFTKIKLPYWESAPNVDPDIISLGQYRWDPVPHKDGESLTWLTGMRTMTTAGDVNTQVGMAAHIYLVTESMVDEYFFSADSELLVVPQQGRLRFCTELGVIDLEPREIAILPRGLVYRVEVLEGPARGFVCENYGQKFDLPGRGPIGANCLANPRDFKCPVAAFEDRDARSRVVIKWCGQFHESFIDHSPLDVVAWHGNYCAYKYDLRTYSPVGAILFDHPDPSIFTVLTAPSGQEGTANIDFVLFRERWMVAEHSFRPPWYHKNIMSEMMGNIHGIYDAKPQGFVPGGTSLHNMMLPHGPDRNAFEHGSTEPMVPVKQDNTMQFMFETRFPQQLTRFAATEAPLQDDYADCWQSLEKKFDGTPRGNRAPSPGKTRRRKLICACGFGMSGVGGG</sequence>
<evidence type="ECO:0000256" key="3">
    <source>
        <dbReference type="ARBA" id="ARBA00022723"/>
    </source>
</evidence>
<dbReference type="Pfam" id="PF04209">
    <property type="entry name" value="HgmA_C"/>
    <property type="match status" value="1"/>
</dbReference>
<dbReference type="InterPro" id="IPR046451">
    <property type="entry name" value="HgmA_C"/>
</dbReference>
<feature type="active site" description="Proton acceptor" evidence="10">
    <location>
        <position position="309"/>
    </location>
</feature>
<evidence type="ECO:0000256" key="11">
    <source>
        <dbReference type="PIRSR" id="PIRSR605708-2"/>
    </source>
</evidence>
<feature type="binding site" evidence="11">
    <location>
        <position position="352"/>
    </location>
    <ligand>
        <name>Fe cation</name>
        <dbReference type="ChEBI" id="CHEBI:24875"/>
    </ligand>
</feature>
<keyword evidence="3 11" id="KW-0479">Metal-binding</keyword>
<evidence type="ECO:0000256" key="4">
    <source>
        <dbReference type="ARBA" id="ARBA00022878"/>
    </source>
</evidence>